<dbReference type="Proteomes" id="UP000000702">
    <property type="component" value="Unassembled WGS sequence"/>
</dbReference>
<name>F9WFX2_TRYCI</name>
<gene>
    <name evidence="2" type="ORF">TCIL3000_0_11510</name>
    <name evidence="1" type="ORF">TCIL3000_6_3540</name>
</gene>
<dbReference type="PANTHER" id="PTHR39665">
    <property type="entry name" value="PARAFLAGELLAR ROD COMPONENT-RELATED"/>
    <property type="match status" value="1"/>
</dbReference>
<reference evidence="2 3" key="2">
    <citation type="journal article" date="2012" name="Proc. Natl. Acad. Sci. U.S.A.">
        <title>Antigenic diversity is generated by distinct evolutionary mechanisms in African trypanosome species.</title>
        <authorList>
            <person name="Jackson A.P."/>
            <person name="Berry A."/>
            <person name="Aslett M."/>
            <person name="Allison H.C."/>
            <person name="Burton P."/>
            <person name="Vavrova-Anderson J."/>
            <person name="Brown R."/>
            <person name="Browne H."/>
            <person name="Corton N."/>
            <person name="Hauser H."/>
            <person name="Gamble J."/>
            <person name="Gilderthorp R."/>
            <person name="Marcello L."/>
            <person name="McQuillan J."/>
            <person name="Otto T.D."/>
            <person name="Quail M.A."/>
            <person name="Sanders M.J."/>
            <person name="van Tonder A."/>
            <person name="Ginger M.L."/>
            <person name="Field M.C."/>
            <person name="Barry J.D."/>
            <person name="Hertz-Fowler C."/>
            <person name="Berriman M."/>
        </authorList>
    </citation>
    <scope>NUCLEOTIDE SEQUENCE [LARGE SCALE GENOMIC DNA]</scope>
    <source>
        <strain evidence="2 3">IL3000</strain>
    </source>
</reference>
<proteinExistence type="predicted"/>
<dbReference type="EMBL" id="HE575319">
    <property type="protein sequence ID" value="CCC91102.1"/>
    <property type="molecule type" value="Genomic_DNA"/>
</dbReference>
<dbReference type="CDD" id="cd22648">
    <property type="entry name" value="Q4D6Q6-like"/>
    <property type="match status" value="1"/>
</dbReference>
<sequence>MKNLIITSTFNPPSFLIVGSPLNEETLRRMEEGIPTVLSTGVSRSQKTSRFMNRDSSNSWAMELSQHFCDELHRAAVALVIIESVTSEGWVLRSSSSSEDSESGKCRITLFFVRA</sequence>
<dbReference type="AlphaFoldDB" id="F9WFX2"/>
<organism evidence="2 3">
    <name type="scientific">Trypanosoma congolense (strain IL3000)</name>
    <dbReference type="NCBI Taxonomy" id="1068625"/>
    <lineage>
        <taxon>Eukaryota</taxon>
        <taxon>Discoba</taxon>
        <taxon>Euglenozoa</taxon>
        <taxon>Kinetoplastea</taxon>
        <taxon>Metakinetoplastina</taxon>
        <taxon>Trypanosomatida</taxon>
        <taxon>Trypanosomatidae</taxon>
        <taxon>Trypanosoma</taxon>
        <taxon>Nannomonas</taxon>
    </lineage>
</organism>
<reference evidence="3" key="1">
    <citation type="submission" date="2011-07" db="EMBL/GenBank/DDBJ databases">
        <title>Divergent evolution of antigenic variation in African trypanosomes.</title>
        <authorList>
            <person name="Jackson A.P."/>
            <person name="Berry A."/>
            <person name="Allison H.C."/>
            <person name="Burton P."/>
            <person name="Anderson J."/>
            <person name="Aslett M."/>
            <person name="Brown R."/>
            <person name="Corton N."/>
            <person name="Harris D."/>
            <person name="Hauser H."/>
            <person name="Gamble J."/>
            <person name="Gilderthorp R."/>
            <person name="McQuillan J."/>
            <person name="Quail M.A."/>
            <person name="Sanders M."/>
            <person name="Van Tonder A."/>
            <person name="Ginger M.L."/>
            <person name="Donelson J.E."/>
            <person name="Field M.C."/>
            <person name="Barry J.D."/>
            <person name="Berriman M."/>
            <person name="Hertz-Fowler C."/>
        </authorList>
    </citation>
    <scope>NUCLEOTIDE SEQUENCE [LARGE SCALE GENOMIC DNA]</scope>
    <source>
        <strain evidence="3">IL3000</strain>
    </source>
</reference>
<evidence type="ECO:0000313" key="3">
    <source>
        <dbReference type="Proteomes" id="UP000000702"/>
    </source>
</evidence>
<dbReference type="VEuPathDB" id="TriTrypDB:TcIL3000_6_3540"/>
<dbReference type="PANTHER" id="PTHR39665:SF1">
    <property type="entry name" value="PARAFLAGELLAR ROD COMPONENT"/>
    <property type="match status" value="1"/>
</dbReference>
<dbReference type="OMA" id="SQHFCDE"/>
<evidence type="ECO:0000313" key="1">
    <source>
        <dbReference type="EMBL" id="CCC91102.1"/>
    </source>
</evidence>
<dbReference type="EMBL" id="CAEQ01002194">
    <property type="protein sequence ID" value="CCD16202.1"/>
    <property type="molecule type" value="Genomic_DNA"/>
</dbReference>
<keyword evidence="3" id="KW-1185">Reference proteome</keyword>
<protein>
    <submittedName>
        <fullName evidence="2">Uncharacterized protein</fullName>
    </submittedName>
</protein>
<accession>F9WFX2</accession>
<evidence type="ECO:0000313" key="2">
    <source>
        <dbReference type="EMBL" id="CCD16202.1"/>
    </source>
</evidence>